<protein>
    <submittedName>
        <fullName evidence="1">Uncharacterized protein</fullName>
    </submittedName>
</protein>
<name>A0ABD1CHA5_CULPP</name>
<feature type="non-terminal residue" evidence="1">
    <location>
        <position position="1"/>
    </location>
</feature>
<dbReference type="Proteomes" id="UP001562425">
    <property type="component" value="Unassembled WGS sequence"/>
</dbReference>
<dbReference type="AlphaFoldDB" id="A0ABD1CHA5"/>
<evidence type="ECO:0000313" key="2">
    <source>
        <dbReference type="Proteomes" id="UP001562425"/>
    </source>
</evidence>
<keyword evidence="2" id="KW-1185">Reference proteome</keyword>
<organism evidence="1 2">
    <name type="scientific">Culex pipiens pipiens</name>
    <name type="common">Northern house mosquito</name>
    <dbReference type="NCBI Taxonomy" id="38569"/>
    <lineage>
        <taxon>Eukaryota</taxon>
        <taxon>Metazoa</taxon>
        <taxon>Ecdysozoa</taxon>
        <taxon>Arthropoda</taxon>
        <taxon>Hexapoda</taxon>
        <taxon>Insecta</taxon>
        <taxon>Pterygota</taxon>
        <taxon>Neoptera</taxon>
        <taxon>Endopterygota</taxon>
        <taxon>Diptera</taxon>
        <taxon>Nematocera</taxon>
        <taxon>Culicoidea</taxon>
        <taxon>Culicidae</taxon>
        <taxon>Culicinae</taxon>
        <taxon>Culicini</taxon>
        <taxon>Culex</taxon>
        <taxon>Culex</taxon>
    </lineage>
</organism>
<evidence type="ECO:0000313" key="1">
    <source>
        <dbReference type="EMBL" id="KAL1375690.1"/>
    </source>
</evidence>
<dbReference type="EMBL" id="JBEHCU010012276">
    <property type="protein sequence ID" value="KAL1375690.1"/>
    <property type="molecule type" value="Genomic_DNA"/>
</dbReference>
<sequence>RKVKDDKIKRKDHTNKDGELLSPWIEITPNASKFAVYNAIRSIVLEVETKNSKFASTGGPLGKPNKPFCYHQNGSGNDNEQNCLSCKEKSKDLNSFKDADIPEFDFEENFDNDESVPCNVPKVKRVVV</sequence>
<proteinExistence type="predicted"/>
<feature type="non-terminal residue" evidence="1">
    <location>
        <position position="128"/>
    </location>
</feature>
<accession>A0ABD1CHA5</accession>
<gene>
    <name evidence="1" type="ORF">pipiens_000678</name>
</gene>
<comment type="caution">
    <text evidence="1">The sequence shown here is derived from an EMBL/GenBank/DDBJ whole genome shotgun (WGS) entry which is preliminary data.</text>
</comment>
<reference evidence="1 2" key="1">
    <citation type="submission" date="2024-05" db="EMBL/GenBank/DDBJ databases">
        <title>Culex pipiens pipiens assembly and annotation.</title>
        <authorList>
            <person name="Alout H."/>
            <person name="Durand T."/>
        </authorList>
    </citation>
    <scope>NUCLEOTIDE SEQUENCE [LARGE SCALE GENOMIC DNA]</scope>
    <source>
        <strain evidence="1">HA-2024</strain>
        <tissue evidence="1">Whole body</tissue>
    </source>
</reference>